<evidence type="ECO:0000313" key="12">
    <source>
        <dbReference type="Proteomes" id="UP001597525"/>
    </source>
</evidence>
<comment type="pathway">
    <text evidence="2">Purine metabolism; 7-cyano-7-deazaguanine biosynthesis.</text>
</comment>
<evidence type="ECO:0000256" key="7">
    <source>
        <dbReference type="ARBA" id="ARBA00022833"/>
    </source>
</evidence>
<comment type="caution">
    <text evidence="11">The sequence shown here is derived from an EMBL/GenBank/DDBJ whole genome shotgun (WGS) entry which is preliminary data.</text>
</comment>
<keyword evidence="12" id="KW-1185">Reference proteome</keyword>
<dbReference type="RefSeq" id="WP_320186256.1">
    <property type="nucleotide sequence ID" value="NZ_CP138332.1"/>
</dbReference>
<comment type="cofactor">
    <cofactor evidence="1">
        <name>Zn(2+)</name>
        <dbReference type="ChEBI" id="CHEBI:29105"/>
    </cofactor>
</comment>
<dbReference type="EC" id="4.1.2.50" evidence="4"/>
<gene>
    <name evidence="11" type="ORF">ACFS7Y_08310</name>
</gene>
<organism evidence="11 12">
    <name type="scientific">Sphingobacterium bambusae</name>
    <dbReference type="NCBI Taxonomy" id="662858"/>
    <lineage>
        <taxon>Bacteria</taxon>
        <taxon>Pseudomonadati</taxon>
        <taxon>Bacteroidota</taxon>
        <taxon>Sphingobacteriia</taxon>
        <taxon>Sphingobacteriales</taxon>
        <taxon>Sphingobacteriaceae</taxon>
        <taxon>Sphingobacterium</taxon>
    </lineage>
</organism>
<proteinExistence type="inferred from homology"/>
<comment type="catalytic activity">
    <reaction evidence="10">
        <text>7,8-dihydroneopterin 3'-triphosphate + H2O = 6-carboxy-5,6,7,8-tetrahydropterin + triphosphate + acetaldehyde + 2 H(+)</text>
        <dbReference type="Rhea" id="RHEA:27966"/>
        <dbReference type="ChEBI" id="CHEBI:15343"/>
        <dbReference type="ChEBI" id="CHEBI:15377"/>
        <dbReference type="ChEBI" id="CHEBI:15378"/>
        <dbReference type="ChEBI" id="CHEBI:18036"/>
        <dbReference type="ChEBI" id="CHEBI:58462"/>
        <dbReference type="ChEBI" id="CHEBI:61032"/>
        <dbReference type="EC" id="4.1.2.50"/>
    </reaction>
</comment>
<evidence type="ECO:0000256" key="6">
    <source>
        <dbReference type="ARBA" id="ARBA00022723"/>
    </source>
</evidence>
<dbReference type="EMBL" id="JBHUPB010000006">
    <property type="protein sequence ID" value="MFD2967387.1"/>
    <property type="molecule type" value="Genomic_DNA"/>
</dbReference>
<dbReference type="InterPro" id="IPR007115">
    <property type="entry name" value="6-PTP_synth/QueD"/>
</dbReference>
<evidence type="ECO:0000256" key="2">
    <source>
        <dbReference type="ARBA" id="ARBA00005061"/>
    </source>
</evidence>
<keyword evidence="8" id="KW-0456">Lyase</keyword>
<dbReference type="InterPro" id="IPR038418">
    <property type="entry name" value="6-PTP_synth/QueD_sf"/>
</dbReference>
<evidence type="ECO:0000256" key="10">
    <source>
        <dbReference type="ARBA" id="ARBA00048807"/>
    </source>
</evidence>
<accession>A0ABW6BD25</accession>
<evidence type="ECO:0000256" key="4">
    <source>
        <dbReference type="ARBA" id="ARBA00012982"/>
    </source>
</evidence>
<dbReference type="PANTHER" id="PTHR12589">
    <property type="entry name" value="PYRUVOYL TETRAHYDROBIOPTERIN SYNTHASE"/>
    <property type="match status" value="1"/>
</dbReference>
<dbReference type="Gene3D" id="3.30.479.10">
    <property type="entry name" value="6-pyruvoyl tetrahydropterin synthase/QueD"/>
    <property type="match status" value="1"/>
</dbReference>
<evidence type="ECO:0000256" key="8">
    <source>
        <dbReference type="ARBA" id="ARBA00023239"/>
    </source>
</evidence>
<dbReference type="Proteomes" id="UP001597525">
    <property type="component" value="Unassembled WGS sequence"/>
</dbReference>
<protein>
    <recommendedName>
        <fullName evidence="5">6-carboxy-5,6,7,8-tetrahydropterin synthase</fullName>
        <ecNumber evidence="4">4.1.2.50</ecNumber>
    </recommendedName>
    <alternativeName>
        <fullName evidence="9">Queuosine biosynthesis protein QueD</fullName>
    </alternativeName>
</protein>
<evidence type="ECO:0000313" key="11">
    <source>
        <dbReference type="EMBL" id="MFD2967387.1"/>
    </source>
</evidence>
<comment type="similarity">
    <text evidence="3">Belongs to the PTPS family. QueD subfamily.</text>
</comment>
<name>A0ABW6BD25_9SPHI</name>
<dbReference type="Pfam" id="PF01242">
    <property type="entry name" value="PTPS"/>
    <property type="match status" value="1"/>
</dbReference>
<evidence type="ECO:0000256" key="1">
    <source>
        <dbReference type="ARBA" id="ARBA00001947"/>
    </source>
</evidence>
<dbReference type="SUPFAM" id="SSF55620">
    <property type="entry name" value="Tetrahydrobiopterin biosynthesis enzymes-like"/>
    <property type="match status" value="1"/>
</dbReference>
<keyword evidence="6" id="KW-0479">Metal-binding</keyword>
<sequence>MIVAERYHDISCGHRVVGHEGKCRYLHGHNYRIHFTVAAEQLDDIGRVVDFSVIKSTLCQWLEEHFDHKFLIWEKDELLPALQSITADSLVVVPFNPTAENIAQYLVEQIGPAQLKDYAVKLLSCKVEETAKCSASYTLSI</sequence>
<keyword evidence="7" id="KW-0862">Zinc</keyword>
<evidence type="ECO:0000256" key="9">
    <source>
        <dbReference type="ARBA" id="ARBA00031449"/>
    </source>
</evidence>
<evidence type="ECO:0000256" key="5">
    <source>
        <dbReference type="ARBA" id="ARBA00018141"/>
    </source>
</evidence>
<evidence type="ECO:0000256" key="3">
    <source>
        <dbReference type="ARBA" id="ARBA00008900"/>
    </source>
</evidence>
<dbReference type="PANTHER" id="PTHR12589:SF7">
    <property type="entry name" value="6-PYRUVOYL TETRAHYDROBIOPTERIN SYNTHASE"/>
    <property type="match status" value="1"/>
</dbReference>
<reference evidence="12" key="1">
    <citation type="journal article" date="2019" name="Int. J. Syst. Evol. Microbiol.">
        <title>The Global Catalogue of Microorganisms (GCM) 10K type strain sequencing project: providing services to taxonomists for standard genome sequencing and annotation.</title>
        <authorList>
            <consortium name="The Broad Institute Genomics Platform"/>
            <consortium name="The Broad Institute Genome Sequencing Center for Infectious Disease"/>
            <person name="Wu L."/>
            <person name="Ma J."/>
        </authorList>
    </citation>
    <scope>NUCLEOTIDE SEQUENCE [LARGE SCALE GENOMIC DNA]</scope>
    <source>
        <strain evidence="12">KCTC 22814</strain>
    </source>
</reference>